<name>A0A4D6YE74_9GAMM</name>
<dbReference type="AlphaFoldDB" id="A0A4D6YE74"/>
<evidence type="ECO:0000313" key="10">
    <source>
        <dbReference type="EMBL" id="QCI26303.1"/>
    </source>
</evidence>
<keyword evidence="11" id="KW-1185">Reference proteome</keyword>
<dbReference type="Proteomes" id="UP000298636">
    <property type="component" value="Chromosome"/>
</dbReference>
<keyword evidence="7" id="KW-0813">Transport</keyword>
<feature type="transmembrane region" description="Helical" evidence="7">
    <location>
        <begin position="406"/>
        <end position="426"/>
    </location>
</feature>
<feature type="transmembrane region" description="Helical" evidence="7">
    <location>
        <begin position="329"/>
        <end position="351"/>
    </location>
</feature>
<dbReference type="InterPro" id="IPR001750">
    <property type="entry name" value="ND/Mrp_TM"/>
</dbReference>
<evidence type="ECO:0000256" key="6">
    <source>
        <dbReference type="ARBA" id="ARBA00025811"/>
    </source>
</evidence>
<comment type="similarity">
    <text evidence="7">Belongs to the complex I subunit 2 family.</text>
</comment>
<evidence type="ECO:0000256" key="1">
    <source>
        <dbReference type="ARBA" id="ARBA00004127"/>
    </source>
</evidence>
<reference evidence="10 11" key="1">
    <citation type="submission" date="2018-10" db="EMBL/GenBank/DDBJ databases">
        <title>Comparative functional genomics of the obligate endosymbiont Buchnera aphidicola.</title>
        <authorList>
            <person name="Chong R.A."/>
        </authorList>
    </citation>
    <scope>NUCLEOTIDE SEQUENCE [LARGE SCALE GENOMIC DNA]</scope>
    <source>
        <strain evidence="10 11">Ssp</strain>
    </source>
</reference>
<feature type="transmembrane region" description="Helical" evidence="7">
    <location>
        <begin position="202"/>
        <end position="227"/>
    </location>
</feature>
<feature type="transmembrane region" description="Helical" evidence="7">
    <location>
        <begin position="239"/>
        <end position="261"/>
    </location>
</feature>
<comment type="catalytic activity">
    <reaction evidence="7">
        <text>a quinone + NADH + 5 H(+)(in) = a quinol + NAD(+) + 4 H(+)(out)</text>
        <dbReference type="Rhea" id="RHEA:57888"/>
        <dbReference type="ChEBI" id="CHEBI:15378"/>
        <dbReference type="ChEBI" id="CHEBI:24646"/>
        <dbReference type="ChEBI" id="CHEBI:57540"/>
        <dbReference type="ChEBI" id="CHEBI:57945"/>
        <dbReference type="ChEBI" id="CHEBI:132124"/>
    </reaction>
</comment>
<evidence type="ECO:0000256" key="4">
    <source>
        <dbReference type="ARBA" id="ARBA00023136"/>
    </source>
</evidence>
<protein>
    <recommendedName>
        <fullName evidence="7">NADH-quinone oxidoreductase subunit N</fullName>
        <ecNumber evidence="7">7.1.1.-</ecNumber>
    </recommendedName>
    <alternativeName>
        <fullName evidence="7">NADH dehydrogenase I subunit N</fullName>
    </alternativeName>
    <alternativeName>
        <fullName evidence="7">NDH-1 subunit N</fullName>
    </alternativeName>
</protein>
<evidence type="ECO:0000313" key="11">
    <source>
        <dbReference type="Proteomes" id="UP000298636"/>
    </source>
</evidence>
<evidence type="ECO:0000256" key="3">
    <source>
        <dbReference type="ARBA" id="ARBA00022989"/>
    </source>
</evidence>
<sequence>MLISIGQVITLFPFLVLIVSIFLIMLSIIVYRNCTFVFFFIIFSFIISLLSLLVIYMVIPIYVMALMYMNFYSILYILMILFSGLCISILSFLYLQHIVSYKEEFYLLILFSILGGMLLVVSNHLISFFIGIELMSLPVIGLVQYSFSQKKSLIIALKYVILSSIFSLFILFSIVLIYFICGNLNFSNIKISLLINNYENNNILLFGLGILLISLFFKLSVFPFHFLVPEIYENISSLILIYFTTIIKVSIFGILIKLFFYFPYSHTQILYKIVKYVAVFSIFFGSMCSVFQKDIKKLIGYSSIAHMGYILITLLFINNYNMANEAALIYLINYLISNIGIFSILIIVRNIYNVKISNFNFYKGLFWNKPILAIAMTIFIFSSLGIPITLGFIAKFYIIFLTIYQFDWLIISIILINSGLSIYYYLKVILNLYVYNHVHLNSSIIKYNEYKILEVIIFLFSMLIIFLGIYPKILINIIHVSNTLL</sequence>
<dbReference type="OrthoDB" id="9768329at2"/>
<dbReference type="HAMAP" id="MF_00445">
    <property type="entry name" value="NDH1_NuoN_1"/>
    <property type="match status" value="1"/>
</dbReference>
<dbReference type="InterPro" id="IPR010096">
    <property type="entry name" value="NADH-Q_OxRdtase_suN/2"/>
</dbReference>
<comment type="function">
    <text evidence="5">NDH-1 shuttles electrons from NADH, via FMN and iron-sulfur (Fe-S) centers, to quinones in the respiratory chain. Couples the redox reaction to proton translocation (for every two electrons transferred, four hydrogen ions are translocated across the cytoplasmic membrane), and thus conserves the redox energy in a proton gradient.</text>
</comment>
<comment type="subunit">
    <text evidence="7">NDH-1 is composed of 13 different subunits. Subunits NuoA, H, J, K, L, M, N constitute the membrane sector of the complex.</text>
</comment>
<keyword evidence="7" id="KW-1278">Translocase</keyword>
<feature type="transmembrane region" description="Helical" evidence="7">
    <location>
        <begin position="452"/>
        <end position="470"/>
    </location>
</feature>
<dbReference type="GO" id="GO:0005886">
    <property type="term" value="C:plasma membrane"/>
    <property type="evidence" value="ECO:0007669"/>
    <property type="project" value="UniProtKB-SubCell"/>
</dbReference>
<dbReference type="EC" id="7.1.1.-" evidence="7"/>
<evidence type="ECO:0000256" key="2">
    <source>
        <dbReference type="ARBA" id="ARBA00022692"/>
    </source>
</evidence>
<feature type="transmembrane region" description="Helical" evidence="7">
    <location>
        <begin position="159"/>
        <end position="181"/>
    </location>
</feature>
<evidence type="ECO:0000259" key="9">
    <source>
        <dbReference type="Pfam" id="PF00361"/>
    </source>
</evidence>
<dbReference type="GO" id="GO:0012505">
    <property type="term" value="C:endomembrane system"/>
    <property type="evidence" value="ECO:0007669"/>
    <property type="project" value="UniProtKB-SubCell"/>
</dbReference>
<evidence type="ECO:0000256" key="7">
    <source>
        <dbReference type="HAMAP-Rule" id="MF_00445"/>
    </source>
</evidence>
<evidence type="ECO:0000256" key="5">
    <source>
        <dbReference type="ARBA" id="ARBA00025189"/>
    </source>
</evidence>
<feature type="transmembrane region" description="Helical" evidence="7">
    <location>
        <begin position="37"/>
        <end position="59"/>
    </location>
</feature>
<organism evidence="10 11">
    <name type="scientific">Buchnera aphidicola</name>
    <name type="common">Stegophylla sp.</name>
    <dbReference type="NCBI Taxonomy" id="2315800"/>
    <lineage>
        <taxon>Bacteria</taxon>
        <taxon>Pseudomonadati</taxon>
        <taxon>Pseudomonadota</taxon>
        <taxon>Gammaproteobacteria</taxon>
        <taxon>Enterobacterales</taxon>
        <taxon>Erwiniaceae</taxon>
        <taxon>Buchnera</taxon>
    </lineage>
</organism>
<feature type="transmembrane region" description="Helical" evidence="7">
    <location>
        <begin position="71"/>
        <end position="93"/>
    </location>
</feature>
<feature type="transmembrane region" description="Helical" evidence="7">
    <location>
        <begin position="128"/>
        <end position="147"/>
    </location>
</feature>
<feature type="transmembrane region" description="Helical" evidence="7">
    <location>
        <begin position="273"/>
        <end position="292"/>
    </location>
</feature>
<dbReference type="EMBL" id="CP032998">
    <property type="protein sequence ID" value="QCI26303.1"/>
    <property type="molecule type" value="Genomic_DNA"/>
</dbReference>
<keyword evidence="7" id="KW-0520">NAD</keyword>
<feature type="domain" description="NADH:quinone oxidoreductase/Mrp antiporter transmembrane" evidence="9">
    <location>
        <begin position="122"/>
        <end position="420"/>
    </location>
</feature>
<accession>A0A4D6YE74</accession>
<gene>
    <name evidence="7" type="primary">nuoN</name>
    <name evidence="10" type="ORF">D9V79_00565</name>
</gene>
<keyword evidence="3 7" id="KW-1133">Transmembrane helix</keyword>
<comment type="subcellular location">
    <subcellularLocation>
        <location evidence="7">Cell membrane</location>
        <topology evidence="7">Multi-pass membrane protein</topology>
    </subcellularLocation>
    <subcellularLocation>
        <location evidence="1">Endomembrane system</location>
        <topology evidence="1">Multi-pass membrane protein</topology>
    </subcellularLocation>
    <subcellularLocation>
        <location evidence="8">Membrane</location>
        <topology evidence="8">Multi-pass membrane protein</topology>
    </subcellularLocation>
</comment>
<feature type="transmembrane region" description="Helical" evidence="7">
    <location>
        <begin position="105"/>
        <end position="121"/>
    </location>
</feature>
<keyword evidence="2 7" id="KW-0812">Transmembrane</keyword>
<dbReference type="GO" id="GO:0008137">
    <property type="term" value="F:NADH dehydrogenase (ubiquinone) activity"/>
    <property type="evidence" value="ECO:0007669"/>
    <property type="project" value="InterPro"/>
</dbReference>
<keyword evidence="7" id="KW-1003">Cell membrane</keyword>
<proteinExistence type="inferred from homology"/>
<keyword evidence="7" id="KW-0830">Ubiquinone</keyword>
<evidence type="ECO:0000256" key="8">
    <source>
        <dbReference type="RuleBase" id="RU000320"/>
    </source>
</evidence>
<dbReference type="PANTHER" id="PTHR22773">
    <property type="entry name" value="NADH DEHYDROGENASE"/>
    <property type="match status" value="1"/>
</dbReference>
<dbReference type="Pfam" id="PF00361">
    <property type="entry name" value="Proton_antipo_M"/>
    <property type="match status" value="1"/>
</dbReference>
<comment type="subunit">
    <text evidence="6">Composed of 13 different subunits. Subunits NuoA, H, J, K, L, M, N constitute the membrane sector of the complex.</text>
</comment>
<keyword evidence="7" id="KW-0874">Quinone</keyword>
<feature type="transmembrane region" description="Helical" evidence="7">
    <location>
        <begin position="12"/>
        <end position="31"/>
    </location>
</feature>
<feature type="transmembrane region" description="Helical" evidence="7">
    <location>
        <begin position="298"/>
        <end position="317"/>
    </location>
</feature>
<comment type="function">
    <text evidence="7">NDH-1 shuttles electrons from NADH, via FMN and iron-sulfur (Fe-S) centers, to quinones in the respiratory chain. The immediate electron acceptor for the enzyme in this species is believed to be ubiquinone. Couples the redox reaction to proton translocation (for every two electrons transferred, four hydrogen ions are translocated across the cytoplasmic membrane), and thus conserves the redox energy in a proton gradient.</text>
</comment>
<dbReference type="GO" id="GO:0050136">
    <property type="term" value="F:NADH dehydrogenase (quinone) (non-electrogenic) activity"/>
    <property type="evidence" value="ECO:0007669"/>
    <property type="project" value="UniProtKB-UniRule"/>
</dbReference>
<feature type="transmembrane region" description="Helical" evidence="7">
    <location>
        <begin position="371"/>
        <end position="394"/>
    </location>
</feature>
<dbReference type="GO" id="GO:0042773">
    <property type="term" value="P:ATP synthesis coupled electron transport"/>
    <property type="evidence" value="ECO:0007669"/>
    <property type="project" value="InterPro"/>
</dbReference>
<dbReference type="GO" id="GO:0048038">
    <property type="term" value="F:quinone binding"/>
    <property type="evidence" value="ECO:0007669"/>
    <property type="project" value="UniProtKB-KW"/>
</dbReference>
<keyword evidence="4 7" id="KW-0472">Membrane</keyword>